<keyword evidence="5" id="KW-1185">Reference proteome</keyword>
<reference evidence="4" key="1">
    <citation type="submission" date="2023-03" db="EMBL/GenBank/DDBJ databases">
        <title>Massive genome expansion in bonnet fungi (Mycena s.s.) driven by repeated elements and novel gene families across ecological guilds.</title>
        <authorList>
            <consortium name="Lawrence Berkeley National Laboratory"/>
            <person name="Harder C.B."/>
            <person name="Miyauchi S."/>
            <person name="Viragh M."/>
            <person name="Kuo A."/>
            <person name="Thoen E."/>
            <person name="Andreopoulos B."/>
            <person name="Lu D."/>
            <person name="Skrede I."/>
            <person name="Drula E."/>
            <person name="Henrissat B."/>
            <person name="Morin E."/>
            <person name="Kohler A."/>
            <person name="Barry K."/>
            <person name="LaButti K."/>
            <person name="Morin E."/>
            <person name="Salamov A."/>
            <person name="Lipzen A."/>
            <person name="Mereny Z."/>
            <person name="Hegedus B."/>
            <person name="Baldrian P."/>
            <person name="Stursova M."/>
            <person name="Weitz H."/>
            <person name="Taylor A."/>
            <person name="Grigoriev I.V."/>
            <person name="Nagy L.G."/>
            <person name="Martin F."/>
            <person name="Kauserud H."/>
        </authorList>
    </citation>
    <scope>NUCLEOTIDE SEQUENCE</scope>
    <source>
        <strain evidence="4">9144</strain>
    </source>
</reference>
<dbReference type="PANTHER" id="PTHR40465:SF1">
    <property type="entry name" value="DUF6534 DOMAIN-CONTAINING PROTEIN"/>
    <property type="match status" value="1"/>
</dbReference>
<feature type="transmembrane region" description="Helical" evidence="2">
    <location>
        <begin position="98"/>
        <end position="120"/>
    </location>
</feature>
<dbReference type="PANTHER" id="PTHR40465">
    <property type="entry name" value="CHROMOSOME 1, WHOLE GENOME SHOTGUN SEQUENCE"/>
    <property type="match status" value="1"/>
</dbReference>
<dbReference type="Proteomes" id="UP001219525">
    <property type="component" value="Unassembled WGS sequence"/>
</dbReference>
<keyword evidence="2" id="KW-0812">Transmembrane</keyword>
<evidence type="ECO:0000256" key="2">
    <source>
        <dbReference type="SAM" id="Phobius"/>
    </source>
</evidence>
<evidence type="ECO:0000313" key="4">
    <source>
        <dbReference type="EMBL" id="KAJ7211358.1"/>
    </source>
</evidence>
<sequence>MTQSLQSLPGPAEIAHPAEITIGPLFVGFVFNVILCGTMFTQTYLYFTTFRRDKAWTKTFIVFILTLDTLNTIFDFAYLYDCLIIHFGDVSRLAHANWLFATDPIMTGIIASFVQMFYAWRVKVLTGNFWLVSLVVFCSLTGFAGGLECGHSLAVGVMPCRRSHNCYPRDPPKSHKTGLESSDILVDRIIRLTMQTGLATSLCATLDLILFLTDPIALHLIFNIPLCKLYTNSLLSSLNARKVQGPGSADSGSGTTLMMSKRSSMLPPSQNLYRSSELINVGDSASAISGVQVV</sequence>
<organism evidence="4 5">
    <name type="scientific">Mycena pura</name>
    <dbReference type="NCBI Taxonomy" id="153505"/>
    <lineage>
        <taxon>Eukaryota</taxon>
        <taxon>Fungi</taxon>
        <taxon>Dikarya</taxon>
        <taxon>Basidiomycota</taxon>
        <taxon>Agaricomycotina</taxon>
        <taxon>Agaricomycetes</taxon>
        <taxon>Agaricomycetidae</taxon>
        <taxon>Agaricales</taxon>
        <taxon>Marasmiineae</taxon>
        <taxon>Mycenaceae</taxon>
        <taxon>Mycena</taxon>
    </lineage>
</organism>
<dbReference type="InterPro" id="IPR045339">
    <property type="entry name" value="DUF6534"/>
</dbReference>
<feature type="transmembrane region" description="Helical" evidence="2">
    <location>
        <begin position="127"/>
        <end position="147"/>
    </location>
</feature>
<keyword evidence="2" id="KW-0472">Membrane</keyword>
<feature type="compositionally biased region" description="Polar residues" evidence="1">
    <location>
        <begin position="250"/>
        <end position="269"/>
    </location>
</feature>
<accession>A0AAD6VHA7</accession>
<feature type="transmembrane region" description="Helical" evidence="2">
    <location>
        <begin position="59"/>
        <end position="78"/>
    </location>
</feature>
<dbReference type="AlphaFoldDB" id="A0AAD6VHA7"/>
<gene>
    <name evidence="4" type="ORF">GGX14DRAFT_92813</name>
</gene>
<dbReference type="Pfam" id="PF20152">
    <property type="entry name" value="DUF6534"/>
    <property type="match status" value="1"/>
</dbReference>
<dbReference type="EMBL" id="JARJCW010000026">
    <property type="protein sequence ID" value="KAJ7211358.1"/>
    <property type="molecule type" value="Genomic_DNA"/>
</dbReference>
<proteinExistence type="predicted"/>
<comment type="caution">
    <text evidence="4">The sequence shown here is derived from an EMBL/GenBank/DDBJ whole genome shotgun (WGS) entry which is preliminary data.</text>
</comment>
<keyword evidence="2" id="KW-1133">Transmembrane helix</keyword>
<feature type="region of interest" description="Disordered" evidence="1">
    <location>
        <begin position="244"/>
        <end position="269"/>
    </location>
</feature>
<evidence type="ECO:0000256" key="1">
    <source>
        <dbReference type="SAM" id="MobiDB-lite"/>
    </source>
</evidence>
<feature type="domain" description="DUF6534" evidence="3">
    <location>
        <begin position="181"/>
        <end position="242"/>
    </location>
</feature>
<name>A0AAD6VHA7_9AGAR</name>
<protein>
    <recommendedName>
        <fullName evidence="3">DUF6534 domain-containing protein</fullName>
    </recommendedName>
</protein>
<evidence type="ECO:0000313" key="5">
    <source>
        <dbReference type="Proteomes" id="UP001219525"/>
    </source>
</evidence>
<feature type="transmembrane region" description="Helical" evidence="2">
    <location>
        <begin position="20"/>
        <end position="47"/>
    </location>
</feature>
<evidence type="ECO:0000259" key="3">
    <source>
        <dbReference type="Pfam" id="PF20152"/>
    </source>
</evidence>